<name>A0A179D4S5_9BACT</name>
<sequence length="65" mass="7107">MLERSAKNFLEAFLPLGIGRADPRDILFGADGPFNRKKPALKNPSAIQLTNHRGPPPPSVRQPCS</sequence>
<feature type="region of interest" description="Disordered" evidence="1">
    <location>
        <begin position="33"/>
        <end position="65"/>
    </location>
</feature>
<evidence type="ECO:0000313" key="2">
    <source>
        <dbReference type="EMBL" id="OAQ21090.1"/>
    </source>
</evidence>
<comment type="caution">
    <text evidence="2">The sequence shown here is derived from an EMBL/GenBank/DDBJ whole genome shotgun (WGS) entry which is preliminary data.</text>
</comment>
<dbReference type="EMBL" id="LWLG01000003">
    <property type="protein sequence ID" value="OAQ21090.1"/>
    <property type="molecule type" value="Genomic_DNA"/>
</dbReference>
<feature type="compositionally biased region" description="Pro residues" evidence="1">
    <location>
        <begin position="54"/>
        <end position="65"/>
    </location>
</feature>
<organism evidence="2 3">
    <name type="scientific">Thermosulfurimonas dismutans</name>
    <dbReference type="NCBI Taxonomy" id="999894"/>
    <lineage>
        <taxon>Bacteria</taxon>
        <taxon>Pseudomonadati</taxon>
        <taxon>Thermodesulfobacteriota</taxon>
        <taxon>Thermodesulfobacteria</taxon>
        <taxon>Thermodesulfobacteriales</taxon>
        <taxon>Thermodesulfobacteriaceae</taxon>
        <taxon>Thermosulfurimonas</taxon>
    </lineage>
</organism>
<keyword evidence="3" id="KW-1185">Reference proteome</keyword>
<accession>A0A179D4S5</accession>
<proteinExistence type="predicted"/>
<protein>
    <submittedName>
        <fullName evidence="2">Uncharacterized protein</fullName>
    </submittedName>
</protein>
<dbReference type="AlphaFoldDB" id="A0A179D4S5"/>
<evidence type="ECO:0000313" key="3">
    <source>
        <dbReference type="Proteomes" id="UP000078390"/>
    </source>
</evidence>
<reference evidence="2 3" key="1">
    <citation type="submission" date="2016-04" db="EMBL/GenBank/DDBJ databases">
        <title>Genome analysis of Thermosulfurimonas dismutans, the first thermophilic sulfur-disproportionating bacterium of the phylum Thermodesulfobacteria.</title>
        <authorList>
            <person name="Mardanov A.V."/>
            <person name="Beletsky A.V."/>
            <person name="Kadnikov V.V."/>
            <person name="Slobodkin A.I."/>
            <person name="Ravin N.V."/>
        </authorList>
    </citation>
    <scope>NUCLEOTIDE SEQUENCE [LARGE SCALE GENOMIC DNA]</scope>
    <source>
        <strain evidence="2 3">S95</strain>
    </source>
</reference>
<evidence type="ECO:0000256" key="1">
    <source>
        <dbReference type="SAM" id="MobiDB-lite"/>
    </source>
</evidence>
<gene>
    <name evidence="2" type="ORF">TDIS_0742</name>
</gene>
<dbReference type="Proteomes" id="UP000078390">
    <property type="component" value="Unassembled WGS sequence"/>
</dbReference>